<keyword evidence="4" id="KW-0472">Membrane</keyword>
<name>A4BDW2_9GAMM</name>
<proteinExistence type="predicted"/>
<dbReference type="GO" id="GO:0000155">
    <property type="term" value="F:phosphorelay sensor kinase activity"/>
    <property type="evidence" value="ECO:0007669"/>
    <property type="project" value="InterPro"/>
</dbReference>
<keyword evidence="4" id="KW-0812">Transmembrane</keyword>
<dbReference type="STRING" id="314283.MED297_16219"/>
<evidence type="ECO:0000313" key="7">
    <source>
        <dbReference type="Proteomes" id="UP000005953"/>
    </source>
</evidence>
<dbReference type="InterPro" id="IPR011712">
    <property type="entry name" value="Sig_transdc_His_kin_sub3_dim/P"/>
</dbReference>
<feature type="transmembrane region" description="Helical" evidence="4">
    <location>
        <begin position="6"/>
        <end position="27"/>
    </location>
</feature>
<dbReference type="Gene3D" id="3.30.565.10">
    <property type="entry name" value="Histidine kinase-like ATPase, C-terminal domain"/>
    <property type="match status" value="1"/>
</dbReference>
<gene>
    <name evidence="6" type="ORF">MED297_16219</name>
</gene>
<sequence length="379" mass="42787">MYQNSIAQNLEGMTGYLAWAVVCYLTLSSQPTDTLNGQLRLFAVVLCLLLFIIGFYLTTRDQEYTRMDKRIRQWSIIAQLVSVILIRLITNSGVIAILGVALAAQLPIRFSRLVAYFGVMALVALDWYFNAFYWSVEDALVWTSLAGAFNLFAFRMSQRVLQEQEARDEISMLNRELIATQALLQESTKQSERLRISRDLHDGLGHHLTALILKLQYLTYTTSGENQTLVKEAHDMAKQLLTDVRETVSEMRENSNIGLEDALEALISQIPRLKIELDIDPALQLPDAKTADTLFRCVQEGITNTLKHGNASEMSIRLTQVDSNVELQIHDNGYCQFGFSEGNGLTGMRERIEKLRGQLTVSTKRGFGLVIRIPTMEAL</sequence>
<dbReference type="RefSeq" id="WP_008043487.1">
    <property type="nucleotide sequence ID" value="NZ_CH724150.1"/>
</dbReference>
<evidence type="ECO:0000313" key="6">
    <source>
        <dbReference type="EMBL" id="EAR09721.1"/>
    </source>
</evidence>
<evidence type="ECO:0000256" key="1">
    <source>
        <dbReference type="ARBA" id="ARBA00022679"/>
    </source>
</evidence>
<dbReference type="PANTHER" id="PTHR24421">
    <property type="entry name" value="NITRATE/NITRITE SENSOR PROTEIN NARX-RELATED"/>
    <property type="match status" value="1"/>
</dbReference>
<feature type="transmembrane region" description="Helical" evidence="4">
    <location>
        <begin position="39"/>
        <end position="57"/>
    </location>
</feature>
<keyword evidence="2" id="KW-0418">Kinase</keyword>
<evidence type="ECO:0000256" key="3">
    <source>
        <dbReference type="ARBA" id="ARBA00023012"/>
    </source>
</evidence>
<comment type="caution">
    <text evidence="6">The sequence shown here is derived from an EMBL/GenBank/DDBJ whole genome shotgun (WGS) entry which is preliminary data.</text>
</comment>
<dbReference type="EMBL" id="AAOE01000008">
    <property type="protein sequence ID" value="EAR09721.1"/>
    <property type="molecule type" value="Genomic_DNA"/>
</dbReference>
<dbReference type="AlphaFoldDB" id="A4BDW2"/>
<feature type="domain" description="Signal transduction histidine kinase subgroup 3 dimerisation and phosphoacceptor" evidence="5">
    <location>
        <begin position="192"/>
        <end position="254"/>
    </location>
</feature>
<feature type="transmembrane region" description="Helical" evidence="4">
    <location>
        <begin position="113"/>
        <end position="133"/>
    </location>
</feature>
<dbReference type="SUPFAM" id="SSF55874">
    <property type="entry name" value="ATPase domain of HSP90 chaperone/DNA topoisomerase II/histidine kinase"/>
    <property type="match status" value="1"/>
</dbReference>
<protein>
    <submittedName>
        <fullName evidence="6">Two-component system sensor protein</fullName>
    </submittedName>
</protein>
<keyword evidence="3" id="KW-0902">Two-component regulatory system</keyword>
<reference evidence="6 7" key="1">
    <citation type="submission" date="2006-02" db="EMBL/GenBank/DDBJ databases">
        <authorList>
            <person name="Pinhassi J."/>
            <person name="Pedros-Alio C."/>
            <person name="Ferriera S."/>
            <person name="Johnson J."/>
            <person name="Kravitz S."/>
            <person name="Halpern A."/>
            <person name="Remington K."/>
            <person name="Beeson K."/>
            <person name="Tran B."/>
            <person name="Rogers Y.-H."/>
            <person name="Friedman R."/>
            <person name="Venter J.C."/>
        </authorList>
    </citation>
    <scope>NUCLEOTIDE SEQUENCE [LARGE SCALE GENOMIC DNA]</scope>
    <source>
        <strain evidence="6 7">MED297</strain>
    </source>
</reference>
<dbReference type="InterPro" id="IPR050482">
    <property type="entry name" value="Sensor_HK_TwoCompSys"/>
</dbReference>
<accession>A4BDW2</accession>
<dbReference type="PANTHER" id="PTHR24421:SF59">
    <property type="entry name" value="OXYGEN SENSOR HISTIDINE KINASE NREB"/>
    <property type="match status" value="1"/>
</dbReference>
<evidence type="ECO:0000256" key="4">
    <source>
        <dbReference type="SAM" id="Phobius"/>
    </source>
</evidence>
<keyword evidence="1" id="KW-0808">Transferase</keyword>
<dbReference type="CDD" id="cd16917">
    <property type="entry name" value="HATPase_UhpB-NarQ-NarX-like"/>
    <property type="match status" value="1"/>
</dbReference>
<organism evidence="6 7">
    <name type="scientific">Reinekea blandensis MED297</name>
    <dbReference type="NCBI Taxonomy" id="314283"/>
    <lineage>
        <taxon>Bacteria</taxon>
        <taxon>Pseudomonadati</taxon>
        <taxon>Pseudomonadota</taxon>
        <taxon>Gammaproteobacteria</taxon>
        <taxon>Oceanospirillales</taxon>
        <taxon>Saccharospirillaceae</taxon>
        <taxon>Reinekea</taxon>
    </lineage>
</organism>
<evidence type="ECO:0000256" key="2">
    <source>
        <dbReference type="ARBA" id="ARBA00022777"/>
    </source>
</evidence>
<keyword evidence="7" id="KW-1185">Reference proteome</keyword>
<dbReference type="OrthoDB" id="9797605at2"/>
<feature type="transmembrane region" description="Helical" evidence="4">
    <location>
        <begin position="77"/>
        <end position="101"/>
    </location>
</feature>
<keyword evidence="4" id="KW-1133">Transmembrane helix</keyword>
<dbReference type="Pfam" id="PF07730">
    <property type="entry name" value="HisKA_3"/>
    <property type="match status" value="1"/>
</dbReference>
<dbReference type="Gene3D" id="1.20.5.1930">
    <property type="match status" value="1"/>
</dbReference>
<dbReference type="GO" id="GO:0046983">
    <property type="term" value="F:protein dimerization activity"/>
    <property type="evidence" value="ECO:0007669"/>
    <property type="project" value="InterPro"/>
</dbReference>
<dbReference type="Proteomes" id="UP000005953">
    <property type="component" value="Unassembled WGS sequence"/>
</dbReference>
<evidence type="ECO:0000259" key="5">
    <source>
        <dbReference type="Pfam" id="PF07730"/>
    </source>
</evidence>
<dbReference type="HOGENOM" id="CLU_000445_20_15_6"/>
<dbReference type="InterPro" id="IPR036890">
    <property type="entry name" value="HATPase_C_sf"/>
</dbReference>
<dbReference type="GO" id="GO:0016020">
    <property type="term" value="C:membrane"/>
    <property type="evidence" value="ECO:0007669"/>
    <property type="project" value="InterPro"/>
</dbReference>